<feature type="binding site" evidence="6">
    <location>
        <position position="64"/>
    </location>
    <ligand>
        <name>Fe cation</name>
        <dbReference type="ChEBI" id="CHEBI:24875"/>
        <label>2</label>
    </ligand>
</feature>
<dbReference type="eggNOG" id="COG2703">
    <property type="taxonomic scope" value="Bacteria"/>
</dbReference>
<evidence type="ECO:0000256" key="4">
    <source>
        <dbReference type="ARBA" id="ARBA00022723"/>
    </source>
</evidence>
<dbReference type="Gene3D" id="1.20.120.50">
    <property type="entry name" value="Hemerythrin-like"/>
    <property type="match status" value="1"/>
</dbReference>
<evidence type="ECO:0000259" key="7">
    <source>
        <dbReference type="Pfam" id="PF01814"/>
    </source>
</evidence>
<comment type="caution">
    <text evidence="8">The sequence shown here is derived from an EMBL/GenBank/DDBJ whole genome shotgun (WGS) entry which is preliminary data.</text>
</comment>
<reference evidence="8 9" key="1">
    <citation type="journal article" date="2014" name="Genome Announc.">
        <title>Draft Genome Sequence of Petroleum Oil-Degrading Marine Bacterium Pseudomonas taeanensis Strain MS-3, Isolated from a Crude Oil-Contaminated Seashore.</title>
        <authorList>
            <person name="Lee S.Y."/>
            <person name="Kim S.H."/>
            <person name="Lee D.G."/>
            <person name="Shin S."/>
            <person name="Yun S.H."/>
            <person name="Choi C.W."/>
            <person name="Chung Y.H."/>
            <person name="Choi J.S."/>
            <person name="Kahng H.Y."/>
            <person name="Kim S.I."/>
        </authorList>
    </citation>
    <scope>NUCLEOTIDE SEQUENCE [LARGE SCALE GENOMIC DNA]</scope>
    <source>
        <strain evidence="8 9">MS-3</strain>
    </source>
</reference>
<feature type="binding site" evidence="6">
    <location>
        <position position="123"/>
    </location>
    <ligand>
        <name>Fe cation</name>
        <dbReference type="ChEBI" id="CHEBI:24875"/>
        <label>2</label>
    </ligand>
</feature>
<dbReference type="CDD" id="cd12107">
    <property type="entry name" value="Hemerythrin"/>
    <property type="match status" value="1"/>
</dbReference>
<dbReference type="GO" id="GO:0005344">
    <property type="term" value="F:oxygen carrier activity"/>
    <property type="evidence" value="ECO:0007669"/>
    <property type="project" value="UniProtKB-UniRule"/>
</dbReference>
<dbReference type="NCBIfam" id="TIGR02481">
    <property type="entry name" value="hemeryth_dom"/>
    <property type="match status" value="1"/>
</dbReference>
<feature type="binding site" evidence="6">
    <location>
        <position position="64"/>
    </location>
    <ligand>
        <name>Fe cation</name>
        <dbReference type="ChEBI" id="CHEBI:24875"/>
        <label>1</label>
    </ligand>
</feature>
<dbReference type="InterPro" id="IPR012827">
    <property type="entry name" value="Hemerythrin_metal-bd"/>
</dbReference>
<feature type="domain" description="Hemerythrin-like" evidence="7">
    <location>
        <begin position="12"/>
        <end position="128"/>
    </location>
</feature>
<dbReference type="HAMAP" id="MF_00556">
    <property type="entry name" value="Hemerythrin"/>
    <property type="match status" value="1"/>
</dbReference>
<gene>
    <name evidence="8" type="ORF">TMS3_0122815</name>
</gene>
<feature type="binding site" evidence="6">
    <location>
        <position position="79"/>
    </location>
    <ligand>
        <name>Fe cation</name>
        <dbReference type="ChEBI" id="CHEBI:24875"/>
        <label>2</label>
    </ligand>
</feature>
<evidence type="ECO:0000256" key="2">
    <source>
        <dbReference type="ARBA" id="ARBA00022448"/>
    </source>
</evidence>
<dbReference type="RefSeq" id="WP_025167501.1">
    <property type="nucleotide sequence ID" value="NZ_AWSQ01000009.1"/>
</dbReference>
<evidence type="ECO:0000313" key="8">
    <source>
        <dbReference type="EMBL" id="KFX68033.1"/>
    </source>
</evidence>
<protein>
    <recommendedName>
        <fullName evidence="6">Bacteriohemerythrin</fullName>
    </recommendedName>
</protein>
<keyword evidence="2 6" id="KW-0813">Transport</keyword>
<dbReference type="OrthoDB" id="1122424at2"/>
<proteinExistence type="inferred from homology"/>
<keyword evidence="9" id="KW-1185">Reference proteome</keyword>
<accession>A0A0A1YGA3</accession>
<dbReference type="InterPro" id="IPR023504">
    <property type="entry name" value="Bacteriohemerythrin-like"/>
</dbReference>
<organism evidence="8 9">
    <name type="scientific">Pseudomonas taeanensis MS-3</name>
    <dbReference type="NCBI Taxonomy" id="1395571"/>
    <lineage>
        <taxon>Bacteria</taxon>
        <taxon>Pseudomonadati</taxon>
        <taxon>Pseudomonadota</taxon>
        <taxon>Gammaproteobacteria</taxon>
        <taxon>Pseudomonadales</taxon>
        <taxon>Pseudomonadaceae</taxon>
        <taxon>Pseudomonas</taxon>
    </lineage>
</organism>
<dbReference type="PANTHER" id="PTHR37164">
    <property type="entry name" value="BACTERIOHEMERYTHRIN"/>
    <property type="match status" value="1"/>
</dbReference>
<comment type="similarity">
    <text evidence="1 6">Belongs to the hemerythrin family.</text>
</comment>
<dbReference type="Pfam" id="PF01814">
    <property type="entry name" value="Hemerythrin"/>
    <property type="match status" value="1"/>
</dbReference>
<dbReference type="InterPro" id="IPR035938">
    <property type="entry name" value="Hemerythrin-like_sf"/>
</dbReference>
<comment type="subunit">
    <text evidence="6">Monomer.</text>
</comment>
<dbReference type="NCBIfam" id="NF033749">
    <property type="entry name" value="bact_hemeryth"/>
    <property type="match status" value="1"/>
</dbReference>
<dbReference type="GO" id="GO:0005506">
    <property type="term" value="F:iron ion binding"/>
    <property type="evidence" value="ECO:0007669"/>
    <property type="project" value="UniProtKB-UniRule"/>
</dbReference>
<keyword evidence="4 6" id="KW-0479">Metal-binding</keyword>
<dbReference type="InterPro" id="IPR016131">
    <property type="entry name" value="Haemerythrin_Fe_BS"/>
</dbReference>
<evidence type="ECO:0000313" key="9">
    <source>
        <dbReference type="Proteomes" id="UP000030063"/>
    </source>
</evidence>
<feature type="binding site" evidence="6">
    <location>
        <position position="21"/>
    </location>
    <ligand>
        <name>Fe cation</name>
        <dbReference type="ChEBI" id="CHEBI:24875"/>
        <label>1</label>
    </ligand>
</feature>
<feature type="binding site" evidence="6">
    <location>
        <position position="60"/>
    </location>
    <ligand>
        <name>Fe cation</name>
        <dbReference type="ChEBI" id="CHEBI:24875"/>
        <label>1</label>
    </ligand>
</feature>
<dbReference type="NCBIfam" id="NF002007">
    <property type="entry name" value="PRK00808.1"/>
    <property type="match status" value="1"/>
</dbReference>
<dbReference type="AlphaFoldDB" id="A0A0A1YGA3"/>
<sequence length="163" mass="18791">MAYLAWQEDLNTGIQVIDDQHKRIVDMINQLHQAQAQASQRSRSEVGDVLNELVDYTLSHFAFEESLLEEAGYAFSRPHKRVHEVFIGRVSDYRVRYRAGEDITQELIGLLSRWLFNHIRSDDAGYVQAVKDNMHALASDKQAGGWLSRSIKRFFVDQPLRTA</sequence>
<dbReference type="STRING" id="1395571.TMS3_0122815"/>
<dbReference type="InterPro" id="IPR050669">
    <property type="entry name" value="Hemerythrin"/>
</dbReference>
<evidence type="ECO:0000256" key="5">
    <source>
        <dbReference type="ARBA" id="ARBA00023004"/>
    </source>
</evidence>
<keyword evidence="3 6" id="KW-0561">Oxygen transport</keyword>
<name>A0A0A1YGA3_9PSED</name>
<dbReference type="PROSITE" id="PS00550">
    <property type="entry name" value="HEMERYTHRINS"/>
    <property type="match status" value="1"/>
</dbReference>
<evidence type="ECO:0000256" key="1">
    <source>
        <dbReference type="ARBA" id="ARBA00010587"/>
    </source>
</evidence>
<feature type="binding site" evidence="6">
    <location>
        <position position="83"/>
    </location>
    <ligand>
        <name>Fe cation</name>
        <dbReference type="ChEBI" id="CHEBI:24875"/>
        <label>2</label>
    </ligand>
</feature>
<dbReference type="EMBL" id="AWSQ01000009">
    <property type="protein sequence ID" value="KFX68033.1"/>
    <property type="molecule type" value="Genomic_DNA"/>
</dbReference>
<feature type="binding site" evidence="6">
    <location>
        <position position="123"/>
    </location>
    <ligand>
        <name>Fe cation</name>
        <dbReference type="ChEBI" id="CHEBI:24875"/>
        <label>1</label>
    </ligand>
</feature>
<keyword evidence="5 6" id="KW-0408">Iron</keyword>
<feature type="binding site" evidence="6">
    <location>
        <position position="118"/>
    </location>
    <ligand>
        <name>Fe cation</name>
        <dbReference type="ChEBI" id="CHEBI:24875"/>
        <label>2</label>
    </ligand>
</feature>
<dbReference type="PANTHER" id="PTHR37164:SF1">
    <property type="entry name" value="BACTERIOHEMERYTHRIN"/>
    <property type="match status" value="1"/>
</dbReference>
<dbReference type="Proteomes" id="UP000030063">
    <property type="component" value="Unassembled WGS sequence"/>
</dbReference>
<evidence type="ECO:0000256" key="3">
    <source>
        <dbReference type="ARBA" id="ARBA00022621"/>
    </source>
</evidence>
<dbReference type="SUPFAM" id="SSF47188">
    <property type="entry name" value="Hemerythrin-like"/>
    <property type="match status" value="1"/>
</dbReference>
<dbReference type="InterPro" id="IPR012312">
    <property type="entry name" value="Hemerythrin-like"/>
</dbReference>
<evidence type="ECO:0000256" key="6">
    <source>
        <dbReference type="HAMAP-Rule" id="MF_00556"/>
    </source>
</evidence>
<comment type="function">
    <text evidence="6">Oxygen-binding protein. May be involved in a storage mechanism or for delivery to oxygen-requiring enzymes. The oxygen-binding site contains two iron atoms.</text>
</comment>